<keyword evidence="2" id="KW-1185">Reference proteome</keyword>
<proteinExistence type="predicted"/>
<accession>A0A9D4MAU8</accession>
<dbReference type="Proteomes" id="UP000828390">
    <property type="component" value="Unassembled WGS sequence"/>
</dbReference>
<protein>
    <submittedName>
        <fullName evidence="1">Uncharacterized protein</fullName>
    </submittedName>
</protein>
<evidence type="ECO:0000313" key="1">
    <source>
        <dbReference type="EMBL" id="KAH3872845.1"/>
    </source>
</evidence>
<reference evidence="1" key="1">
    <citation type="journal article" date="2019" name="bioRxiv">
        <title>The Genome of the Zebra Mussel, Dreissena polymorpha: A Resource for Invasive Species Research.</title>
        <authorList>
            <person name="McCartney M.A."/>
            <person name="Auch B."/>
            <person name="Kono T."/>
            <person name="Mallez S."/>
            <person name="Zhang Y."/>
            <person name="Obille A."/>
            <person name="Becker A."/>
            <person name="Abrahante J.E."/>
            <person name="Garbe J."/>
            <person name="Badalamenti J.P."/>
            <person name="Herman A."/>
            <person name="Mangelson H."/>
            <person name="Liachko I."/>
            <person name="Sullivan S."/>
            <person name="Sone E.D."/>
            <person name="Koren S."/>
            <person name="Silverstein K.A.T."/>
            <person name="Beckman K.B."/>
            <person name="Gohl D.M."/>
        </authorList>
    </citation>
    <scope>NUCLEOTIDE SEQUENCE</scope>
    <source>
        <strain evidence="1">Duluth1</strain>
        <tissue evidence="1">Whole animal</tissue>
    </source>
</reference>
<gene>
    <name evidence="1" type="ORF">DPMN_036068</name>
</gene>
<reference evidence="1" key="2">
    <citation type="submission" date="2020-11" db="EMBL/GenBank/DDBJ databases">
        <authorList>
            <person name="McCartney M.A."/>
            <person name="Auch B."/>
            <person name="Kono T."/>
            <person name="Mallez S."/>
            <person name="Becker A."/>
            <person name="Gohl D.M."/>
            <person name="Silverstein K.A.T."/>
            <person name="Koren S."/>
            <person name="Bechman K.B."/>
            <person name="Herman A."/>
            <person name="Abrahante J.E."/>
            <person name="Garbe J."/>
        </authorList>
    </citation>
    <scope>NUCLEOTIDE SEQUENCE</scope>
    <source>
        <strain evidence="1">Duluth1</strain>
        <tissue evidence="1">Whole animal</tissue>
    </source>
</reference>
<sequence>MIHIINHQPEVKIFPHRVSDTKRPGEYIANEAFVRKQNLERNDKTTAMMLLATV</sequence>
<dbReference type="AlphaFoldDB" id="A0A9D4MAU8"/>
<comment type="caution">
    <text evidence="1">The sequence shown here is derived from an EMBL/GenBank/DDBJ whole genome shotgun (WGS) entry which is preliminary data.</text>
</comment>
<name>A0A9D4MAU8_DREPO</name>
<organism evidence="1 2">
    <name type="scientific">Dreissena polymorpha</name>
    <name type="common">Zebra mussel</name>
    <name type="synonym">Mytilus polymorpha</name>
    <dbReference type="NCBI Taxonomy" id="45954"/>
    <lineage>
        <taxon>Eukaryota</taxon>
        <taxon>Metazoa</taxon>
        <taxon>Spiralia</taxon>
        <taxon>Lophotrochozoa</taxon>
        <taxon>Mollusca</taxon>
        <taxon>Bivalvia</taxon>
        <taxon>Autobranchia</taxon>
        <taxon>Heteroconchia</taxon>
        <taxon>Euheterodonta</taxon>
        <taxon>Imparidentia</taxon>
        <taxon>Neoheterodontei</taxon>
        <taxon>Myida</taxon>
        <taxon>Dreissenoidea</taxon>
        <taxon>Dreissenidae</taxon>
        <taxon>Dreissena</taxon>
    </lineage>
</organism>
<evidence type="ECO:0000313" key="2">
    <source>
        <dbReference type="Proteomes" id="UP000828390"/>
    </source>
</evidence>
<dbReference type="EMBL" id="JAIWYP010000002">
    <property type="protein sequence ID" value="KAH3872845.1"/>
    <property type="molecule type" value="Genomic_DNA"/>
</dbReference>